<feature type="region of interest" description="Disordered" evidence="1">
    <location>
        <begin position="11"/>
        <end position="54"/>
    </location>
</feature>
<dbReference type="AlphaFoldDB" id="A0A7U2FD26"/>
<name>A0A7U2FD26_PHANO</name>
<feature type="compositionally biased region" description="Polar residues" evidence="1">
    <location>
        <begin position="11"/>
        <end position="38"/>
    </location>
</feature>
<accession>A0A7U2FD26</accession>
<dbReference type="VEuPathDB" id="FungiDB:JI435_415680"/>
<protein>
    <submittedName>
        <fullName evidence="2">Uncharacterized protein</fullName>
    </submittedName>
</protein>
<dbReference type="Proteomes" id="UP000663193">
    <property type="component" value="Chromosome 11"/>
</dbReference>
<dbReference type="EMBL" id="CP069033">
    <property type="protein sequence ID" value="QRD00716.1"/>
    <property type="molecule type" value="Genomic_DNA"/>
</dbReference>
<evidence type="ECO:0000313" key="3">
    <source>
        <dbReference type="Proteomes" id="UP000663193"/>
    </source>
</evidence>
<keyword evidence="3" id="KW-1185">Reference proteome</keyword>
<evidence type="ECO:0000313" key="2">
    <source>
        <dbReference type="EMBL" id="QRD00716.1"/>
    </source>
</evidence>
<proteinExistence type="predicted"/>
<reference evidence="3" key="1">
    <citation type="journal article" date="2021" name="BMC Genomics">
        <title>Chromosome-level genome assembly and manually-curated proteome of model necrotroph Parastagonospora nodorum Sn15 reveals a genome-wide trove of candidate effector homologs, and redundancy of virulence-related functions within an accessory chromosome.</title>
        <authorList>
            <person name="Bertazzoni S."/>
            <person name="Jones D.A.B."/>
            <person name="Phan H.T."/>
            <person name="Tan K.-C."/>
            <person name="Hane J.K."/>
        </authorList>
    </citation>
    <scope>NUCLEOTIDE SEQUENCE [LARGE SCALE GENOMIC DNA]</scope>
    <source>
        <strain evidence="3">SN15 / ATCC MYA-4574 / FGSC 10173)</strain>
    </source>
</reference>
<evidence type="ECO:0000256" key="1">
    <source>
        <dbReference type="SAM" id="MobiDB-lite"/>
    </source>
</evidence>
<sequence>MPLPIGVANVSNLSDSSVAPTDTSPQTSLSSSRMYSQQKGRERRGGRVLRGWRGDFGGGGGARAQLVVWQHANTDCQSQHARETDLEDVRKARRMSASNRRPATRSLATQTVKSGTTVECLPCSVQLTQTCTDLRTMFHGRVGARTAHRTS</sequence>
<organism evidence="2 3">
    <name type="scientific">Phaeosphaeria nodorum (strain SN15 / ATCC MYA-4574 / FGSC 10173)</name>
    <name type="common">Glume blotch fungus</name>
    <name type="synonym">Parastagonospora nodorum</name>
    <dbReference type="NCBI Taxonomy" id="321614"/>
    <lineage>
        <taxon>Eukaryota</taxon>
        <taxon>Fungi</taxon>
        <taxon>Dikarya</taxon>
        <taxon>Ascomycota</taxon>
        <taxon>Pezizomycotina</taxon>
        <taxon>Dothideomycetes</taxon>
        <taxon>Pleosporomycetidae</taxon>
        <taxon>Pleosporales</taxon>
        <taxon>Pleosporineae</taxon>
        <taxon>Phaeosphaeriaceae</taxon>
        <taxon>Parastagonospora</taxon>
    </lineage>
</organism>
<gene>
    <name evidence="2" type="ORF">JI435_415680</name>
</gene>